<dbReference type="PANTHER" id="PTHR45641">
    <property type="entry name" value="TETRATRICOPEPTIDE REPEAT PROTEIN (AFU_ORTHOLOGUE AFUA_6G03870)"/>
    <property type="match status" value="1"/>
</dbReference>
<dbReference type="SUPFAM" id="SSF48452">
    <property type="entry name" value="TPR-like"/>
    <property type="match status" value="3"/>
</dbReference>
<evidence type="ECO:0000256" key="1">
    <source>
        <dbReference type="ARBA" id="ARBA00022737"/>
    </source>
</evidence>
<organism evidence="5 6">
    <name type="scientific">Prymnesium parvum</name>
    <name type="common">Toxic golden alga</name>
    <dbReference type="NCBI Taxonomy" id="97485"/>
    <lineage>
        <taxon>Eukaryota</taxon>
        <taxon>Haptista</taxon>
        <taxon>Haptophyta</taxon>
        <taxon>Prymnesiophyceae</taxon>
        <taxon>Prymnesiales</taxon>
        <taxon>Prymnesiaceae</taxon>
        <taxon>Prymnesium</taxon>
    </lineage>
</organism>
<dbReference type="Gene3D" id="1.25.40.10">
    <property type="entry name" value="Tetratricopeptide repeat domain"/>
    <property type="match status" value="2"/>
</dbReference>
<dbReference type="InterPro" id="IPR011990">
    <property type="entry name" value="TPR-like_helical_dom_sf"/>
</dbReference>
<dbReference type="InterPro" id="IPR019734">
    <property type="entry name" value="TPR_rpt"/>
</dbReference>
<dbReference type="Pfam" id="PF13181">
    <property type="entry name" value="TPR_8"/>
    <property type="match status" value="1"/>
</dbReference>
<sequence>MGGGASKSKPARLKPDPAAPVQTGVGEPAAVTLKPDEQGGSPRPPAALEEAKAPITEDGATPPSDGAHQPADSRSPSEAGRGTPLPTEMAPTVWEEARRVMRSQLVLPPTPALAADMAVVLHRVEGQPMLDGTGAKLIEPTERGGWLVQSESAAKPPFEVAAASLTPLPPLPKDGVSLECLRSFRKAHPELFYDDGFKTTTDACLQVIMPMTKSARTSLAAVLKHIGAAEDGRPFVAPATVFVSHAWRYRVVDIFDAMEAFAARQESPASVYFWFDLFVNDQHDAISLPQLWWREAFLDGVRAIGHTCLVLAPWHDPIPLTRAWCLWEILSTMRLDAQLTVQMVPREAESFGRALEEDFEHVDRAVSNIDGRRAEAFQKSDQRMIISAVLETVGFTELNALISSRMREWLIEQGYAALERIPPQDRGKSRLLHNLGRLLHEQRHMESAEKLMLQAVKASSADDDPLGYNTLSRKNNLGRLYRGMERLDEAEALFREVLLGYKELEARDGVGVTVDSITTMNNLAELQLSSGRAAEAEPMLNEALHAARSHLDQMDENVYLTILNNLASILEQRGELTAAEALFQEALDARKKSPKFGARHPTTLLVSTNLANVYKKHGKMSEAEKMYREALATKQETLGEHHESTLKSMNNLAVFLIEQKKLKDAIPMLREAFDGYTEAMGLQHPDTITLVRNYAQVLYSVGQKDEALKLLSDVLEHLEVVHGKISDAQGLATTYATLLAASGDMQKLERLKSSYVLE</sequence>
<dbReference type="PROSITE" id="PS50005">
    <property type="entry name" value="TPR"/>
    <property type="match status" value="1"/>
</dbReference>
<evidence type="ECO:0000313" key="6">
    <source>
        <dbReference type="Proteomes" id="UP001515480"/>
    </source>
</evidence>
<keyword evidence="6" id="KW-1185">Reference proteome</keyword>
<dbReference type="Proteomes" id="UP001515480">
    <property type="component" value="Unassembled WGS sequence"/>
</dbReference>
<proteinExistence type="predicted"/>
<dbReference type="Pfam" id="PF13424">
    <property type="entry name" value="TPR_12"/>
    <property type="match status" value="3"/>
</dbReference>
<dbReference type="AlphaFoldDB" id="A0AB34JVZ3"/>
<dbReference type="PANTHER" id="PTHR45641:SF19">
    <property type="entry name" value="NEPHROCYSTIN-3"/>
    <property type="match status" value="1"/>
</dbReference>
<evidence type="ECO:0000256" key="3">
    <source>
        <dbReference type="PROSITE-ProRule" id="PRU00339"/>
    </source>
</evidence>
<keyword evidence="1" id="KW-0677">Repeat</keyword>
<name>A0AB34JVZ3_PRYPA</name>
<dbReference type="SMART" id="SM00028">
    <property type="entry name" value="TPR"/>
    <property type="match status" value="5"/>
</dbReference>
<accession>A0AB34JVZ3</accession>
<feature type="region of interest" description="Disordered" evidence="4">
    <location>
        <begin position="1"/>
        <end position="87"/>
    </location>
</feature>
<protein>
    <submittedName>
        <fullName evidence="5">Uncharacterized protein</fullName>
    </submittedName>
</protein>
<reference evidence="5 6" key="1">
    <citation type="journal article" date="2024" name="Science">
        <title>Giant polyketide synthase enzymes in the biosynthesis of giant marine polyether toxins.</title>
        <authorList>
            <person name="Fallon T.R."/>
            <person name="Shende V.V."/>
            <person name="Wierzbicki I.H."/>
            <person name="Pendleton A.L."/>
            <person name="Watervoot N.F."/>
            <person name="Auber R.P."/>
            <person name="Gonzalez D.J."/>
            <person name="Wisecaver J.H."/>
            <person name="Moore B.S."/>
        </authorList>
    </citation>
    <scope>NUCLEOTIDE SEQUENCE [LARGE SCALE GENOMIC DNA]</scope>
    <source>
        <strain evidence="5 6">12B1</strain>
    </source>
</reference>
<feature type="repeat" description="TPR" evidence="3">
    <location>
        <begin position="604"/>
        <end position="637"/>
    </location>
</feature>
<comment type="caution">
    <text evidence="5">The sequence shown here is derived from an EMBL/GenBank/DDBJ whole genome shotgun (WGS) entry which is preliminary data.</text>
</comment>
<evidence type="ECO:0000313" key="5">
    <source>
        <dbReference type="EMBL" id="KAL1525232.1"/>
    </source>
</evidence>
<dbReference type="EMBL" id="JBGBPQ010000004">
    <property type="protein sequence ID" value="KAL1525232.1"/>
    <property type="molecule type" value="Genomic_DNA"/>
</dbReference>
<keyword evidence="2 3" id="KW-0802">TPR repeat</keyword>
<evidence type="ECO:0000256" key="4">
    <source>
        <dbReference type="SAM" id="MobiDB-lite"/>
    </source>
</evidence>
<evidence type="ECO:0000256" key="2">
    <source>
        <dbReference type="ARBA" id="ARBA00022803"/>
    </source>
</evidence>
<gene>
    <name evidence="5" type="ORF">AB1Y20_020099</name>
</gene>